<proteinExistence type="inferred from homology"/>
<keyword evidence="3 4" id="KW-0406">Ion transport</keyword>
<evidence type="ECO:0000256" key="4">
    <source>
        <dbReference type="HAMAP-Rule" id="MF_00312"/>
    </source>
</evidence>
<dbReference type="HAMAP" id="MF_00312">
    <property type="entry name" value="ATP_synth_F_arch"/>
    <property type="match status" value="1"/>
</dbReference>
<protein>
    <recommendedName>
        <fullName evidence="4">V-type ATP synthase subunit F</fullName>
    </recommendedName>
    <alternativeName>
        <fullName evidence="4">V-ATPase subunit F</fullName>
    </alternativeName>
</protein>
<dbReference type="InterPro" id="IPR022944">
    <property type="entry name" value="ATPase_V1-cplx_fsu_bac/arc"/>
</dbReference>
<dbReference type="InterPro" id="IPR036906">
    <property type="entry name" value="ATPase_V1_fsu_sf"/>
</dbReference>
<dbReference type="GO" id="GO:0042777">
    <property type="term" value="P:proton motive force-driven plasma membrane ATP synthesis"/>
    <property type="evidence" value="ECO:0007669"/>
    <property type="project" value="UniProtKB-UniRule"/>
</dbReference>
<dbReference type="GO" id="GO:0046933">
    <property type="term" value="F:proton-transporting ATP synthase activity, rotational mechanism"/>
    <property type="evidence" value="ECO:0007669"/>
    <property type="project" value="UniProtKB-UniRule"/>
</dbReference>
<comment type="function">
    <text evidence="4">Produces ATP from ADP in the presence of a proton gradient across the membrane.</text>
</comment>
<dbReference type="RefSeq" id="WP_153861637.1">
    <property type="nucleotide sequence ID" value="NZ_WJQR01000003.1"/>
</dbReference>
<keyword evidence="4" id="KW-0375">Hydrogen ion transport</keyword>
<dbReference type="Proteomes" id="UP000469870">
    <property type="component" value="Unassembled WGS sequence"/>
</dbReference>
<accession>A0A844BUG2</accession>
<dbReference type="GO" id="GO:0046961">
    <property type="term" value="F:proton-transporting ATPase activity, rotational mechanism"/>
    <property type="evidence" value="ECO:0007669"/>
    <property type="project" value="InterPro"/>
</dbReference>
<dbReference type="GO" id="GO:0005524">
    <property type="term" value="F:ATP binding"/>
    <property type="evidence" value="ECO:0007669"/>
    <property type="project" value="UniProtKB-UniRule"/>
</dbReference>
<keyword evidence="2 4" id="KW-0813">Transport</keyword>
<comment type="similarity">
    <text evidence="1 4">Belongs to the V-ATPase F subunit family.</text>
</comment>
<name>A0A844BUG2_9LACT</name>
<evidence type="ECO:0000256" key="1">
    <source>
        <dbReference type="ARBA" id="ARBA00010148"/>
    </source>
</evidence>
<evidence type="ECO:0000256" key="3">
    <source>
        <dbReference type="ARBA" id="ARBA00023065"/>
    </source>
</evidence>
<keyword evidence="4" id="KW-0066">ATP synthesis</keyword>
<dbReference type="AlphaFoldDB" id="A0A844BUG2"/>
<dbReference type="Gene3D" id="3.40.50.10580">
    <property type="entry name" value="ATPase, V1 complex, subunit F"/>
    <property type="match status" value="1"/>
</dbReference>
<dbReference type="InterPro" id="IPR008218">
    <property type="entry name" value="ATPase_V1-cplx_f_g_su"/>
</dbReference>
<reference evidence="5 6" key="1">
    <citation type="submission" date="2019-11" db="EMBL/GenBank/DDBJ databases">
        <title>Characterisation of Fundicoccus ignavus gen. nov. sp. nov., a novel genus of the family Aerococcaceae isolated from bulk tank milk.</title>
        <authorList>
            <person name="Siebert A."/>
            <person name="Huptas C."/>
            <person name="Wenning M."/>
            <person name="Scherer S."/>
            <person name="Doll E.V."/>
        </authorList>
    </citation>
    <scope>NUCLEOTIDE SEQUENCE [LARGE SCALE GENOMIC DNA]</scope>
    <source>
        <strain evidence="5 6">DSM 109653</strain>
    </source>
</reference>
<evidence type="ECO:0000256" key="2">
    <source>
        <dbReference type="ARBA" id="ARBA00022448"/>
    </source>
</evidence>
<dbReference type="EMBL" id="WJQR01000003">
    <property type="protein sequence ID" value="MRI81229.1"/>
    <property type="molecule type" value="Genomic_DNA"/>
</dbReference>
<dbReference type="NCBIfam" id="NF002384">
    <property type="entry name" value="PRK01395.1"/>
    <property type="match status" value="1"/>
</dbReference>
<sequence>MSHKIAVVGDKDSVLAFKMIGFEVFFASDANEARRVVDGLAREEYGIIFLTEQLGAQIPETLERYDELVTPAVILIPNHTGTNNFGKERFAGNVERAVGIKIM</sequence>
<organism evidence="5 6">
    <name type="scientific">Fundicoccus ignavus</name>
    <dbReference type="NCBI Taxonomy" id="2664442"/>
    <lineage>
        <taxon>Bacteria</taxon>
        <taxon>Bacillati</taxon>
        <taxon>Bacillota</taxon>
        <taxon>Bacilli</taxon>
        <taxon>Lactobacillales</taxon>
        <taxon>Aerococcaceae</taxon>
        <taxon>Fundicoccus</taxon>
    </lineage>
</organism>
<evidence type="ECO:0000313" key="6">
    <source>
        <dbReference type="Proteomes" id="UP000469870"/>
    </source>
</evidence>
<dbReference type="SUPFAM" id="SSF159468">
    <property type="entry name" value="AtpF-like"/>
    <property type="match status" value="1"/>
</dbReference>
<evidence type="ECO:0000313" key="5">
    <source>
        <dbReference type="EMBL" id="MRI81229.1"/>
    </source>
</evidence>
<gene>
    <name evidence="4" type="primary">atpF</name>
    <name evidence="5" type="ORF">GIY11_04280</name>
</gene>
<dbReference type="Pfam" id="PF01990">
    <property type="entry name" value="ATP-synt_F"/>
    <property type="match status" value="1"/>
</dbReference>
<comment type="caution">
    <text evidence="5">The sequence shown here is derived from an EMBL/GenBank/DDBJ whole genome shotgun (WGS) entry which is preliminary data.</text>
</comment>